<dbReference type="Proteomes" id="UP001472677">
    <property type="component" value="Unassembled WGS sequence"/>
</dbReference>
<gene>
    <name evidence="2" type="ORF">V6N12_060544</name>
</gene>
<feature type="region of interest" description="Disordered" evidence="1">
    <location>
        <begin position="75"/>
        <end position="97"/>
    </location>
</feature>
<accession>A0ABR2D4T7</accession>
<evidence type="ECO:0000256" key="1">
    <source>
        <dbReference type="SAM" id="MobiDB-lite"/>
    </source>
</evidence>
<name>A0ABR2D4T7_9ROSI</name>
<proteinExistence type="predicted"/>
<evidence type="ECO:0000313" key="2">
    <source>
        <dbReference type="EMBL" id="KAK8529774.1"/>
    </source>
</evidence>
<sequence length="158" mass="16623">MAARGKLELMSERDGKGNGGKGATYHTTCMSPLLVDHWPDIGCHVQSNEEPTADTALVNSLVDTSVTQSACGLSMPSQDVAHASSTPPPEFIDASSSPSLDDQLVEFVDHAAIEIDNADAGRDFTSLNKAVLDTLPVVVHSGPCDTSDLMNATKEDVL</sequence>
<evidence type="ECO:0000313" key="3">
    <source>
        <dbReference type="Proteomes" id="UP001472677"/>
    </source>
</evidence>
<feature type="compositionally biased region" description="Basic and acidic residues" evidence="1">
    <location>
        <begin position="1"/>
        <end position="16"/>
    </location>
</feature>
<comment type="caution">
    <text evidence="2">The sequence shown here is derived from an EMBL/GenBank/DDBJ whole genome shotgun (WGS) entry which is preliminary data.</text>
</comment>
<organism evidence="2 3">
    <name type="scientific">Hibiscus sabdariffa</name>
    <name type="common">roselle</name>
    <dbReference type="NCBI Taxonomy" id="183260"/>
    <lineage>
        <taxon>Eukaryota</taxon>
        <taxon>Viridiplantae</taxon>
        <taxon>Streptophyta</taxon>
        <taxon>Embryophyta</taxon>
        <taxon>Tracheophyta</taxon>
        <taxon>Spermatophyta</taxon>
        <taxon>Magnoliopsida</taxon>
        <taxon>eudicotyledons</taxon>
        <taxon>Gunneridae</taxon>
        <taxon>Pentapetalae</taxon>
        <taxon>rosids</taxon>
        <taxon>malvids</taxon>
        <taxon>Malvales</taxon>
        <taxon>Malvaceae</taxon>
        <taxon>Malvoideae</taxon>
        <taxon>Hibiscus</taxon>
    </lineage>
</organism>
<feature type="region of interest" description="Disordered" evidence="1">
    <location>
        <begin position="1"/>
        <end position="20"/>
    </location>
</feature>
<protein>
    <submittedName>
        <fullName evidence="2">Uncharacterized protein</fullName>
    </submittedName>
</protein>
<reference evidence="2 3" key="1">
    <citation type="journal article" date="2024" name="G3 (Bethesda)">
        <title>Genome assembly of Hibiscus sabdariffa L. provides insights into metabolisms of medicinal natural products.</title>
        <authorList>
            <person name="Kim T."/>
        </authorList>
    </citation>
    <scope>NUCLEOTIDE SEQUENCE [LARGE SCALE GENOMIC DNA]</scope>
    <source>
        <strain evidence="2">TK-2024</strain>
        <tissue evidence="2">Old leaves</tissue>
    </source>
</reference>
<dbReference type="EMBL" id="JBBPBM010000036">
    <property type="protein sequence ID" value="KAK8529774.1"/>
    <property type="molecule type" value="Genomic_DNA"/>
</dbReference>
<keyword evidence="3" id="KW-1185">Reference proteome</keyword>